<evidence type="ECO:0000256" key="1">
    <source>
        <dbReference type="ARBA" id="ARBA00001033"/>
    </source>
</evidence>
<proteinExistence type="inferred from homology"/>
<dbReference type="PRINTS" id="PR00377">
    <property type="entry name" value="IMPHPHTASES"/>
</dbReference>
<reference evidence="9 11" key="2">
    <citation type="submission" date="2018-08" db="EMBL/GenBank/DDBJ databases">
        <title>A genome reference for cultivated species of the human gut microbiota.</title>
        <authorList>
            <person name="Zou Y."/>
            <person name="Xue W."/>
            <person name="Luo G."/>
        </authorList>
    </citation>
    <scope>NUCLEOTIDE SEQUENCE [LARGE SCALE GENOMIC DNA]</scope>
    <source>
        <strain evidence="9 11">TF05-11AC</strain>
    </source>
</reference>
<dbReference type="AlphaFoldDB" id="A0A173ZAK3"/>
<evidence type="ECO:0000313" key="10">
    <source>
        <dbReference type="Proteomes" id="UP000095651"/>
    </source>
</evidence>
<accession>A0A173ZAK3</accession>
<evidence type="ECO:0000256" key="2">
    <source>
        <dbReference type="ARBA" id="ARBA00001946"/>
    </source>
</evidence>
<dbReference type="GO" id="GO:0008934">
    <property type="term" value="F:inositol monophosphate 1-phosphatase activity"/>
    <property type="evidence" value="ECO:0007669"/>
    <property type="project" value="InterPro"/>
</dbReference>
<dbReference type="GO" id="GO:0007165">
    <property type="term" value="P:signal transduction"/>
    <property type="evidence" value="ECO:0007669"/>
    <property type="project" value="TreeGrafter"/>
</dbReference>
<name>A0A173ZAK3_9FIRM</name>
<gene>
    <name evidence="8" type="primary">suhB_1</name>
    <name evidence="9" type="ORF">DXC39_06375</name>
    <name evidence="8" type="ORF">ERS852407_00928</name>
</gene>
<evidence type="ECO:0000256" key="7">
    <source>
        <dbReference type="RuleBase" id="RU364068"/>
    </source>
</evidence>
<dbReference type="GO" id="GO:0046872">
    <property type="term" value="F:metal ion binding"/>
    <property type="evidence" value="ECO:0007669"/>
    <property type="project" value="UniProtKB-KW"/>
</dbReference>
<reference evidence="8 10" key="1">
    <citation type="submission" date="2015-09" db="EMBL/GenBank/DDBJ databases">
        <authorList>
            <consortium name="Pathogen Informatics"/>
        </authorList>
    </citation>
    <scope>NUCLEOTIDE SEQUENCE [LARGE SCALE GENOMIC DNA]</scope>
    <source>
        <strain evidence="8 10">2789STDY5608850</strain>
    </source>
</reference>
<evidence type="ECO:0000256" key="3">
    <source>
        <dbReference type="ARBA" id="ARBA00022723"/>
    </source>
</evidence>
<sequence>MDAVNINIEELEHLLRQAGNLFQDRTAAGQVQTKGIADYVTAVDYAVQQYIQECLEASYPHIQFLSEEKANQEIDQSGLVWVLDPVDGTTNLIHDYHTSCISLALMGGGEVVLGMIYNPYSKELFQAKKGGGSYLNGERITVSGATQMEESLIAIGTSPYHKEMADENFELFKRLFLDCQDIRRSGSAALDLAHVACGRLEGYFEIGLKIWDFAAGMLLVREAGGSVLDYSGAQADTSMVNNIVAGNSEISRLLASKYV</sequence>
<protein>
    <recommendedName>
        <fullName evidence="7">Inositol-1-monophosphatase</fullName>
        <ecNumber evidence="7">3.1.3.25</ecNumber>
    </recommendedName>
</protein>
<dbReference type="Proteomes" id="UP000095651">
    <property type="component" value="Unassembled WGS sequence"/>
</dbReference>
<keyword evidence="3 6" id="KW-0479">Metal-binding</keyword>
<dbReference type="Pfam" id="PF00459">
    <property type="entry name" value="Inositol_P"/>
    <property type="match status" value="1"/>
</dbReference>
<comment type="similarity">
    <text evidence="7">Belongs to the inositol monophosphatase superfamily.</text>
</comment>
<dbReference type="EMBL" id="CYZE01000002">
    <property type="protein sequence ID" value="CUN72689.1"/>
    <property type="molecule type" value="Genomic_DNA"/>
</dbReference>
<dbReference type="InterPro" id="IPR022337">
    <property type="entry name" value="Inositol_monophosphatase_SuhB"/>
</dbReference>
<evidence type="ECO:0000256" key="5">
    <source>
        <dbReference type="ARBA" id="ARBA00022842"/>
    </source>
</evidence>
<comment type="cofactor">
    <cofactor evidence="2 6 7">
        <name>Mg(2+)</name>
        <dbReference type="ChEBI" id="CHEBI:18420"/>
    </cofactor>
</comment>
<dbReference type="RefSeq" id="WP_055653203.1">
    <property type="nucleotide sequence ID" value="NZ_CABIXC010000002.1"/>
</dbReference>
<dbReference type="SUPFAM" id="SSF56655">
    <property type="entry name" value="Carbohydrate phosphatase"/>
    <property type="match status" value="1"/>
</dbReference>
<evidence type="ECO:0000313" key="11">
    <source>
        <dbReference type="Proteomes" id="UP000261257"/>
    </source>
</evidence>
<evidence type="ECO:0000313" key="8">
    <source>
        <dbReference type="EMBL" id="CUN72689.1"/>
    </source>
</evidence>
<dbReference type="GO" id="GO:0006020">
    <property type="term" value="P:inositol metabolic process"/>
    <property type="evidence" value="ECO:0007669"/>
    <property type="project" value="TreeGrafter"/>
</dbReference>
<dbReference type="Proteomes" id="UP000261257">
    <property type="component" value="Unassembled WGS sequence"/>
</dbReference>
<evidence type="ECO:0000313" key="9">
    <source>
        <dbReference type="EMBL" id="RGM07337.1"/>
    </source>
</evidence>
<dbReference type="InterPro" id="IPR000760">
    <property type="entry name" value="Inositol_monophosphatase-like"/>
</dbReference>
<keyword evidence="4 7" id="KW-0378">Hydrolase</keyword>
<dbReference type="PRINTS" id="PR01959">
    <property type="entry name" value="SBIMPHPHTASE"/>
</dbReference>
<dbReference type="InterPro" id="IPR033942">
    <property type="entry name" value="IMPase"/>
</dbReference>
<evidence type="ECO:0000256" key="6">
    <source>
        <dbReference type="PIRSR" id="PIRSR600760-2"/>
    </source>
</evidence>
<dbReference type="PANTHER" id="PTHR20854:SF4">
    <property type="entry name" value="INOSITOL-1-MONOPHOSPHATASE-RELATED"/>
    <property type="match status" value="1"/>
</dbReference>
<feature type="binding site" evidence="6">
    <location>
        <position position="87"/>
    </location>
    <ligand>
        <name>Mg(2+)</name>
        <dbReference type="ChEBI" id="CHEBI:18420"/>
        <label>1</label>
        <note>catalytic</note>
    </ligand>
</feature>
<feature type="binding site" evidence="6">
    <location>
        <position position="212"/>
    </location>
    <ligand>
        <name>Mg(2+)</name>
        <dbReference type="ChEBI" id="CHEBI:18420"/>
        <label>1</label>
        <note>catalytic</note>
    </ligand>
</feature>
<dbReference type="EC" id="3.1.3.25" evidence="7"/>
<dbReference type="Gene3D" id="3.30.540.10">
    <property type="entry name" value="Fructose-1,6-Bisphosphatase, subunit A, domain 1"/>
    <property type="match status" value="1"/>
</dbReference>
<dbReference type="GO" id="GO:0046854">
    <property type="term" value="P:phosphatidylinositol phosphate biosynthetic process"/>
    <property type="evidence" value="ECO:0007669"/>
    <property type="project" value="InterPro"/>
</dbReference>
<comment type="catalytic activity">
    <reaction evidence="1 7">
        <text>a myo-inositol phosphate + H2O = myo-inositol + phosphate</text>
        <dbReference type="Rhea" id="RHEA:24056"/>
        <dbReference type="ChEBI" id="CHEBI:15377"/>
        <dbReference type="ChEBI" id="CHEBI:17268"/>
        <dbReference type="ChEBI" id="CHEBI:43474"/>
        <dbReference type="ChEBI" id="CHEBI:84139"/>
        <dbReference type="EC" id="3.1.3.25"/>
    </reaction>
</comment>
<organism evidence="8 10">
    <name type="scientific">Hungatella hathewayi</name>
    <dbReference type="NCBI Taxonomy" id="154046"/>
    <lineage>
        <taxon>Bacteria</taxon>
        <taxon>Bacillati</taxon>
        <taxon>Bacillota</taxon>
        <taxon>Clostridia</taxon>
        <taxon>Lachnospirales</taxon>
        <taxon>Lachnospiraceae</taxon>
        <taxon>Hungatella</taxon>
    </lineage>
</organism>
<dbReference type="PANTHER" id="PTHR20854">
    <property type="entry name" value="INOSITOL MONOPHOSPHATASE"/>
    <property type="match status" value="1"/>
</dbReference>
<dbReference type="InterPro" id="IPR020550">
    <property type="entry name" value="Inositol_monophosphatase_CS"/>
</dbReference>
<dbReference type="Gene3D" id="3.40.190.80">
    <property type="match status" value="1"/>
</dbReference>
<dbReference type="PROSITE" id="PS00630">
    <property type="entry name" value="IMP_2"/>
    <property type="match status" value="1"/>
</dbReference>
<dbReference type="EMBL" id="QSSQ01000003">
    <property type="protein sequence ID" value="RGM07337.1"/>
    <property type="molecule type" value="Genomic_DNA"/>
</dbReference>
<evidence type="ECO:0000256" key="4">
    <source>
        <dbReference type="ARBA" id="ARBA00022801"/>
    </source>
</evidence>
<keyword evidence="5 6" id="KW-0460">Magnesium</keyword>
<dbReference type="CDD" id="cd01639">
    <property type="entry name" value="IMPase"/>
    <property type="match status" value="1"/>
</dbReference>
<feature type="binding site" evidence="6">
    <location>
        <position position="67"/>
    </location>
    <ligand>
        <name>Mg(2+)</name>
        <dbReference type="ChEBI" id="CHEBI:18420"/>
        <label>1</label>
        <note>catalytic</note>
    </ligand>
</feature>
<feature type="binding site" evidence="6">
    <location>
        <position position="84"/>
    </location>
    <ligand>
        <name>Mg(2+)</name>
        <dbReference type="ChEBI" id="CHEBI:18420"/>
        <label>1</label>
        <note>catalytic</note>
    </ligand>
</feature>